<evidence type="ECO:0000256" key="1">
    <source>
        <dbReference type="SAM" id="SignalP"/>
    </source>
</evidence>
<protein>
    <submittedName>
        <fullName evidence="2">Uncharacterized protein</fullName>
    </submittedName>
</protein>
<dbReference type="AlphaFoldDB" id="A0A078AXQ8"/>
<dbReference type="Proteomes" id="UP000039865">
    <property type="component" value="Unassembled WGS sequence"/>
</dbReference>
<dbReference type="EMBL" id="CCKQ01014272">
    <property type="protein sequence ID" value="CDW86022.1"/>
    <property type="molecule type" value="Genomic_DNA"/>
</dbReference>
<evidence type="ECO:0000313" key="2">
    <source>
        <dbReference type="EMBL" id="CDW86022.1"/>
    </source>
</evidence>
<accession>A0A078AXQ8</accession>
<proteinExistence type="predicted"/>
<organism evidence="2 3">
    <name type="scientific">Stylonychia lemnae</name>
    <name type="common">Ciliate</name>
    <dbReference type="NCBI Taxonomy" id="5949"/>
    <lineage>
        <taxon>Eukaryota</taxon>
        <taxon>Sar</taxon>
        <taxon>Alveolata</taxon>
        <taxon>Ciliophora</taxon>
        <taxon>Intramacronucleata</taxon>
        <taxon>Spirotrichea</taxon>
        <taxon>Stichotrichia</taxon>
        <taxon>Sporadotrichida</taxon>
        <taxon>Oxytrichidae</taxon>
        <taxon>Stylonychinae</taxon>
        <taxon>Stylonychia</taxon>
    </lineage>
</organism>
<evidence type="ECO:0000313" key="3">
    <source>
        <dbReference type="Proteomes" id="UP000039865"/>
    </source>
</evidence>
<name>A0A078AXQ8_STYLE</name>
<reference evidence="2 3" key="1">
    <citation type="submission" date="2014-06" db="EMBL/GenBank/DDBJ databases">
        <authorList>
            <person name="Swart Estienne"/>
        </authorList>
    </citation>
    <scope>NUCLEOTIDE SEQUENCE [LARGE SCALE GENOMIC DNA]</scope>
    <source>
        <strain evidence="2 3">130c</strain>
    </source>
</reference>
<gene>
    <name evidence="2" type="primary">Contig12175.g13009</name>
    <name evidence="2" type="ORF">STYLEM_15113</name>
</gene>
<sequence length="241" mass="26809">MKSVFTLAVIAACTTISVTAQSSFARRMEMKVKTLNNFRYGPNLAGVRHHVKNAFRNAGIDHPILRAESDEVPEEIYLDGNKLDFNSQMAFPLGFAYGLQAPTDVKLDATFGVCFQTQLAINDQVVGTIDNLKEVPATGEWFTATIYNGIELLQLFQGQFEHCDSTQFIDNVTRIVNIDIAALSDLLMTTILDIILKPEEGSAKAMLLLMQELKNTPPNYFLAGYHFAKSYKNILPHTLNA</sequence>
<keyword evidence="1" id="KW-0732">Signal</keyword>
<feature type="signal peptide" evidence="1">
    <location>
        <begin position="1"/>
        <end position="20"/>
    </location>
</feature>
<dbReference type="InParanoid" id="A0A078AXQ8"/>
<keyword evidence="3" id="KW-1185">Reference proteome</keyword>
<feature type="chain" id="PRO_5001729720" evidence="1">
    <location>
        <begin position="21"/>
        <end position="241"/>
    </location>
</feature>